<keyword evidence="4" id="KW-1185">Reference proteome</keyword>
<sequence length="169" mass="18928">MIKHFFITVAVLLFAISASAQQENLTLPDSASSFFRSDFKANSGYPPYIINGRGASFHDMLEYVSSSEEATKYIKRAKFDYVATLISGFSAAGFLTWGILNYYNTDKIDPAIVSVAGLSLASTFFFQYSFKRHSYKAIYKFHPELEQQNQSPALGLFLRPNGLGLALRF</sequence>
<reference evidence="3 4" key="1">
    <citation type="submission" date="2018-03" db="EMBL/GenBank/DDBJ databases">
        <title>Genomic Encyclopedia of Archaeal and Bacterial Type Strains, Phase II (KMG-II): from individual species to whole genera.</title>
        <authorList>
            <person name="Goeker M."/>
        </authorList>
    </citation>
    <scope>NUCLEOTIDE SEQUENCE [LARGE SCALE GENOMIC DNA]</scope>
    <source>
        <strain evidence="3 4">DSM 28229</strain>
    </source>
</reference>
<gene>
    <name evidence="3" type="ORF">BC781_109187</name>
</gene>
<evidence type="ECO:0000313" key="4">
    <source>
        <dbReference type="Proteomes" id="UP000245535"/>
    </source>
</evidence>
<dbReference type="EMBL" id="QGDO01000009">
    <property type="protein sequence ID" value="PWJ36168.1"/>
    <property type="molecule type" value="Genomic_DNA"/>
</dbReference>
<evidence type="ECO:0000256" key="2">
    <source>
        <dbReference type="SAM" id="SignalP"/>
    </source>
</evidence>
<dbReference type="AlphaFoldDB" id="A0A315Z0L0"/>
<dbReference type="RefSeq" id="WP_109622644.1">
    <property type="nucleotide sequence ID" value="NZ_QGDO01000009.1"/>
</dbReference>
<proteinExistence type="predicted"/>
<keyword evidence="2" id="KW-0732">Signal</keyword>
<keyword evidence="1" id="KW-0812">Transmembrane</keyword>
<dbReference type="Proteomes" id="UP000245535">
    <property type="component" value="Unassembled WGS sequence"/>
</dbReference>
<feature type="transmembrane region" description="Helical" evidence="1">
    <location>
        <begin position="112"/>
        <end position="130"/>
    </location>
</feature>
<evidence type="ECO:0000256" key="1">
    <source>
        <dbReference type="SAM" id="Phobius"/>
    </source>
</evidence>
<feature type="transmembrane region" description="Helical" evidence="1">
    <location>
        <begin position="81"/>
        <end position="100"/>
    </location>
</feature>
<organism evidence="3 4">
    <name type="scientific">Sediminitomix flava</name>
    <dbReference type="NCBI Taxonomy" id="379075"/>
    <lineage>
        <taxon>Bacteria</taxon>
        <taxon>Pseudomonadati</taxon>
        <taxon>Bacteroidota</taxon>
        <taxon>Cytophagia</taxon>
        <taxon>Cytophagales</taxon>
        <taxon>Flammeovirgaceae</taxon>
        <taxon>Sediminitomix</taxon>
    </lineage>
</organism>
<feature type="signal peptide" evidence="2">
    <location>
        <begin position="1"/>
        <end position="20"/>
    </location>
</feature>
<keyword evidence="1" id="KW-1133">Transmembrane helix</keyword>
<accession>A0A315Z0L0</accession>
<feature type="chain" id="PRO_5016451566" evidence="2">
    <location>
        <begin position="21"/>
        <end position="169"/>
    </location>
</feature>
<keyword evidence="1" id="KW-0472">Membrane</keyword>
<comment type="caution">
    <text evidence="3">The sequence shown here is derived from an EMBL/GenBank/DDBJ whole genome shotgun (WGS) entry which is preliminary data.</text>
</comment>
<protein>
    <submittedName>
        <fullName evidence="3">Uncharacterized protein</fullName>
    </submittedName>
</protein>
<evidence type="ECO:0000313" key="3">
    <source>
        <dbReference type="EMBL" id="PWJ36168.1"/>
    </source>
</evidence>
<name>A0A315Z0L0_SEDFL</name>